<dbReference type="Pfam" id="PF13917">
    <property type="entry name" value="zf-CCHC_3"/>
    <property type="match status" value="1"/>
</dbReference>
<keyword evidence="1" id="KW-0479">Metal-binding</keyword>
<dbReference type="PROSITE" id="PS50158">
    <property type="entry name" value="ZF_CCHC"/>
    <property type="match status" value="1"/>
</dbReference>
<dbReference type="Proteomes" id="UP000554235">
    <property type="component" value="Unassembled WGS sequence"/>
</dbReference>
<dbReference type="SUPFAM" id="SSF57756">
    <property type="entry name" value="Retrovirus zinc finger-like domains"/>
    <property type="match status" value="2"/>
</dbReference>
<accession>A0A8H4PLT1</accession>
<keyword evidence="8" id="KW-1185">Reference proteome</keyword>
<dbReference type="GO" id="GO:0008270">
    <property type="term" value="F:zinc ion binding"/>
    <property type="evidence" value="ECO:0007669"/>
    <property type="project" value="UniProtKB-KW"/>
</dbReference>
<evidence type="ECO:0000313" key="7">
    <source>
        <dbReference type="EMBL" id="KAF4471182.1"/>
    </source>
</evidence>
<dbReference type="GO" id="GO:0003676">
    <property type="term" value="F:nucleic acid binding"/>
    <property type="evidence" value="ECO:0007669"/>
    <property type="project" value="InterPro"/>
</dbReference>
<evidence type="ECO:0000313" key="8">
    <source>
        <dbReference type="Proteomes" id="UP000554235"/>
    </source>
</evidence>
<evidence type="ECO:0000256" key="2">
    <source>
        <dbReference type="ARBA" id="ARBA00022737"/>
    </source>
</evidence>
<dbReference type="EMBL" id="JAADYS010000241">
    <property type="protein sequence ID" value="KAF4471182.1"/>
    <property type="molecule type" value="Genomic_DNA"/>
</dbReference>
<keyword evidence="2" id="KW-0677">Repeat</keyword>
<evidence type="ECO:0000259" key="6">
    <source>
        <dbReference type="PROSITE" id="PS50158"/>
    </source>
</evidence>
<name>A0A8H4PLT1_9HYPO</name>
<dbReference type="PANTHER" id="PTHR47103:SF8">
    <property type="entry name" value="DNA-BINDING PROTEIN"/>
    <property type="match status" value="1"/>
</dbReference>
<dbReference type="Pfam" id="PF00098">
    <property type="entry name" value="zf-CCHC"/>
    <property type="match status" value="1"/>
</dbReference>
<feature type="domain" description="CCHC-type" evidence="6">
    <location>
        <begin position="172"/>
        <end position="187"/>
    </location>
</feature>
<dbReference type="InterPro" id="IPR036875">
    <property type="entry name" value="Znf_CCHC_sf"/>
</dbReference>
<evidence type="ECO:0000256" key="5">
    <source>
        <dbReference type="PROSITE-ProRule" id="PRU00047"/>
    </source>
</evidence>
<sequence>MDPQRVGSYEVNAADDGNELIVRFRLTSNYRAAPRIEYEVKRKVVSIAEDGNVNIEATIAPVSVLLDKANHVHSLEHHATSIGDSPADPYIIQGHNAATFPTRTCFNYTTLGHIASECPKNFICTRCGMVGHFSFQCTGDVRNHRSHICGGQGHTKWDCDLRQYPQRPDPQCRNCNEFGHIAAECSNDQNMDHV</sequence>
<dbReference type="OrthoDB" id="2391219at2759"/>
<dbReference type="AlphaFoldDB" id="A0A8H4PLT1"/>
<reference evidence="7 8" key="1">
    <citation type="submission" date="2020-01" db="EMBL/GenBank/DDBJ databases">
        <title>Identification and distribution of gene clusters putatively required for synthesis of sphingolipid metabolism inhibitors in phylogenetically diverse species of the filamentous fungus Fusarium.</title>
        <authorList>
            <person name="Kim H.-S."/>
            <person name="Busman M."/>
            <person name="Brown D.W."/>
            <person name="Divon H."/>
            <person name="Uhlig S."/>
            <person name="Proctor R.H."/>
        </authorList>
    </citation>
    <scope>NUCLEOTIDE SEQUENCE [LARGE SCALE GENOMIC DNA]</scope>
    <source>
        <strain evidence="7 8">NRRL 20459</strain>
    </source>
</reference>
<keyword evidence="3 5" id="KW-0863">Zinc-finger</keyword>
<evidence type="ECO:0000256" key="3">
    <source>
        <dbReference type="ARBA" id="ARBA00022771"/>
    </source>
</evidence>
<evidence type="ECO:0000256" key="4">
    <source>
        <dbReference type="ARBA" id="ARBA00022833"/>
    </source>
</evidence>
<protein>
    <submittedName>
        <fullName evidence="7">Zinc finger CCHC retroviral-type</fullName>
    </submittedName>
</protein>
<gene>
    <name evidence="7" type="ORF">FALBO_1889</name>
</gene>
<proteinExistence type="predicted"/>
<dbReference type="InterPro" id="IPR001878">
    <property type="entry name" value="Znf_CCHC"/>
</dbReference>
<dbReference type="Gene3D" id="4.10.60.10">
    <property type="entry name" value="Zinc finger, CCHC-type"/>
    <property type="match status" value="2"/>
</dbReference>
<dbReference type="PANTHER" id="PTHR47103">
    <property type="entry name" value="DNA-BINDING PROTEIN"/>
    <property type="match status" value="1"/>
</dbReference>
<dbReference type="SMART" id="SM00343">
    <property type="entry name" value="ZnF_C2HC"/>
    <property type="match status" value="4"/>
</dbReference>
<comment type="caution">
    <text evidence="7">The sequence shown here is derived from an EMBL/GenBank/DDBJ whole genome shotgun (WGS) entry which is preliminary data.</text>
</comment>
<evidence type="ECO:0000256" key="1">
    <source>
        <dbReference type="ARBA" id="ARBA00022723"/>
    </source>
</evidence>
<keyword evidence="4" id="KW-0862">Zinc</keyword>
<organism evidence="7 8">
    <name type="scientific">Fusarium albosuccineum</name>
    <dbReference type="NCBI Taxonomy" id="1237068"/>
    <lineage>
        <taxon>Eukaryota</taxon>
        <taxon>Fungi</taxon>
        <taxon>Dikarya</taxon>
        <taxon>Ascomycota</taxon>
        <taxon>Pezizomycotina</taxon>
        <taxon>Sordariomycetes</taxon>
        <taxon>Hypocreomycetidae</taxon>
        <taxon>Hypocreales</taxon>
        <taxon>Nectriaceae</taxon>
        <taxon>Fusarium</taxon>
        <taxon>Fusarium decemcellulare species complex</taxon>
    </lineage>
</organism>